<dbReference type="SUPFAM" id="SSF52096">
    <property type="entry name" value="ClpP/crotonase"/>
    <property type="match status" value="1"/>
</dbReference>
<keyword evidence="4" id="KW-1185">Reference proteome</keyword>
<sequence>MTFSALERCRPRTTRTALLLSVIPSTGTLSHRPDRRHSPTRAADPDGKDDKLPAVAARHGACHGQAARKGHALTTDINDRVLLDIAGGVATLTLNRPGALNALDTKLAEGLSAGLSRCEEDDAVRAVVIRGAGDNFMAGGDIKMFSALLAESSGARRSYFERLIHQVHESIVILRRMPKPVVASVRGAAAGFGVSLVLACDLAIAADDAVFTLAYCHIGVSPDGGSTFHLARSVGMKKAMEIALLGDRFSATDAESLGLINRAVTSANLEDETAKLANRLAAGPTAAYGRTKQLLNASLNTTLETQLQAEAERFAASAVTSDFAEGVAAFLEKRKPSFTGK</sequence>
<dbReference type="PANTHER" id="PTHR43459:SF1">
    <property type="entry name" value="EG:BACN32G11.4 PROTEIN"/>
    <property type="match status" value="1"/>
</dbReference>
<reference evidence="3" key="1">
    <citation type="submission" date="2021-02" db="EMBL/GenBank/DDBJ databases">
        <title>Skermanella TT6 skin isolate.</title>
        <authorList>
            <person name="Lee K."/>
            <person name="Ganzorig M."/>
        </authorList>
    </citation>
    <scope>NUCLEOTIDE SEQUENCE</scope>
    <source>
        <strain evidence="3">TT6</strain>
    </source>
</reference>
<dbReference type="InterPro" id="IPR001753">
    <property type="entry name" value="Enoyl-CoA_hydra/iso"/>
</dbReference>
<name>A0ABX7B5T3_9PROT</name>
<accession>A0ABX7B5T3</accession>
<gene>
    <name evidence="3" type="ORF">IGS68_00060</name>
</gene>
<dbReference type="InterPro" id="IPR014748">
    <property type="entry name" value="Enoyl-CoA_hydra_C"/>
</dbReference>
<dbReference type="InterPro" id="IPR029045">
    <property type="entry name" value="ClpP/crotonase-like_dom_sf"/>
</dbReference>
<dbReference type="Proteomes" id="UP000595197">
    <property type="component" value="Chromosome"/>
</dbReference>
<organism evidence="3 4">
    <name type="scientific">Skermanella cutis</name>
    <dbReference type="NCBI Taxonomy" id="2775420"/>
    <lineage>
        <taxon>Bacteria</taxon>
        <taxon>Pseudomonadati</taxon>
        <taxon>Pseudomonadota</taxon>
        <taxon>Alphaproteobacteria</taxon>
        <taxon>Rhodospirillales</taxon>
        <taxon>Azospirillaceae</taxon>
        <taxon>Skermanella</taxon>
    </lineage>
</organism>
<feature type="compositionally biased region" description="Basic and acidic residues" evidence="2">
    <location>
        <begin position="43"/>
        <end position="52"/>
    </location>
</feature>
<dbReference type="Gene3D" id="3.90.226.10">
    <property type="entry name" value="2-enoyl-CoA Hydratase, Chain A, domain 1"/>
    <property type="match status" value="1"/>
</dbReference>
<protein>
    <submittedName>
        <fullName evidence="3">Enoyl-CoA hydratase</fullName>
    </submittedName>
</protein>
<dbReference type="Gene3D" id="1.10.12.10">
    <property type="entry name" value="Lyase 2-enoyl-coa Hydratase, Chain A, domain 2"/>
    <property type="match status" value="1"/>
</dbReference>
<feature type="region of interest" description="Disordered" evidence="2">
    <location>
        <begin position="24"/>
        <end position="52"/>
    </location>
</feature>
<proteinExistence type="inferred from homology"/>
<evidence type="ECO:0000256" key="2">
    <source>
        <dbReference type="SAM" id="MobiDB-lite"/>
    </source>
</evidence>
<evidence type="ECO:0000313" key="4">
    <source>
        <dbReference type="Proteomes" id="UP000595197"/>
    </source>
</evidence>
<dbReference type="PANTHER" id="PTHR43459">
    <property type="entry name" value="ENOYL-COA HYDRATASE"/>
    <property type="match status" value="1"/>
</dbReference>
<dbReference type="Pfam" id="PF00378">
    <property type="entry name" value="ECH_1"/>
    <property type="match status" value="1"/>
</dbReference>
<evidence type="ECO:0000313" key="3">
    <source>
        <dbReference type="EMBL" id="QQP89724.1"/>
    </source>
</evidence>
<dbReference type="EMBL" id="CP067420">
    <property type="protein sequence ID" value="QQP89724.1"/>
    <property type="molecule type" value="Genomic_DNA"/>
</dbReference>
<comment type="similarity">
    <text evidence="1">Belongs to the enoyl-CoA hydratase/isomerase family.</text>
</comment>
<dbReference type="CDD" id="cd06558">
    <property type="entry name" value="crotonase-like"/>
    <property type="match status" value="1"/>
</dbReference>
<evidence type="ECO:0000256" key="1">
    <source>
        <dbReference type="ARBA" id="ARBA00005254"/>
    </source>
</evidence>